<accession>A0A6A4GKQ6</accession>
<evidence type="ECO:0000313" key="2">
    <source>
        <dbReference type="Proteomes" id="UP000799118"/>
    </source>
</evidence>
<dbReference type="Proteomes" id="UP000799118">
    <property type="component" value="Unassembled WGS sequence"/>
</dbReference>
<dbReference type="AlphaFoldDB" id="A0A6A4GKQ6"/>
<keyword evidence="2" id="KW-1185">Reference proteome</keyword>
<organism evidence="1 2">
    <name type="scientific">Gymnopus androsaceus JB14</name>
    <dbReference type="NCBI Taxonomy" id="1447944"/>
    <lineage>
        <taxon>Eukaryota</taxon>
        <taxon>Fungi</taxon>
        <taxon>Dikarya</taxon>
        <taxon>Basidiomycota</taxon>
        <taxon>Agaricomycotina</taxon>
        <taxon>Agaricomycetes</taxon>
        <taxon>Agaricomycetidae</taxon>
        <taxon>Agaricales</taxon>
        <taxon>Marasmiineae</taxon>
        <taxon>Omphalotaceae</taxon>
        <taxon>Gymnopus</taxon>
    </lineage>
</organism>
<sequence>MSSDMLNDDWEHVIQCCLSEFVQQVHDEKQGVDPAVKKELQDPDDYLDKKLVESSDAFSLTLLLLLQSMHRRFLLDVVAELLRKSICPTRTTQSATAGAALGAVYTSDDEDEESIL</sequence>
<reference evidence="1" key="1">
    <citation type="journal article" date="2019" name="Environ. Microbiol.">
        <title>Fungal ecological strategies reflected in gene transcription - a case study of two litter decomposers.</title>
        <authorList>
            <person name="Barbi F."/>
            <person name="Kohler A."/>
            <person name="Barry K."/>
            <person name="Baskaran P."/>
            <person name="Daum C."/>
            <person name="Fauchery L."/>
            <person name="Ihrmark K."/>
            <person name="Kuo A."/>
            <person name="LaButti K."/>
            <person name="Lipzen A."/>
            <person name="Morin E."/>
            <person name="Grigoriev I.V."/>
            <person name="Henrissat B."/>
            <person name="Lindahl B."/>
            <person name="Martin F."/>
        </authorList>
    </citation>
    <scope>NUCLEOTIDE SEQUENCE</scope>
    <source>
        <strain evidence="1">JB14</strain>
    </source>
</reference>
<evidence type="ECO:0000313" key="1">
    <source>
        <dbReference type="EMBL" id="KAE9386006.1"/>
    </source>
</evidence>
<dbReference type="EMBL" id="ML769922">
    <property type="protein sequence ID" value="KAE9386006.1"/>
    <property type="molecule type" value="Genomic_DNA"/>
</dbReference>
<protein>
    <submittedName>
        <fullName evidence="1">Uncharacterized protein</fullName>
    </submittedName>
</protein>
<name>A0A6A4GKQ6_9AGAR</name>
<proteinExistence type="predicted"/>
<gene>
    <name evidence="1" type="ORF">BT96DRAFT_1006508</name>
</gene>